<dbReference type="Gene3D" id="1.10.8.430">
    <property type="entry name" value="Helical domain of apoptotic protease-activating factors"/>
    <property type="match status" value="1"/>
</dbReference>
<dbReference type="InterPro" id="IPR055414">
    <property type="entry name" value="LRR_R13L4/SHOC2-like"/>
</dbReference>
<keyword evidence="7" id="KW-0175">Coiled coil</keyword>
<feature type="coiled-coil region" evidence="7">
    <location>
        <begin position="193"/>
        <end position="223"/>
    </location>
</feature>
<feature type="domain" description="Disease resistance protein winged helix" evidence="10">
    <location>
        <begin position="386"/>
        <end position="454"/>
    </location>
</feature>
<keyword evidence="4" id="KW-0547">Nucleotide-binding</keyword>
<keyword evidence="2" id="KW-0433">Leucine-rich repeat</keyword>
<evidence type="ECO:0000313" key="12">
    <source>
        <dbReference type="EMBL" id="GFP90311.1"/>
    </source>
</evidence>
<evidence type="ECO:0000256" key="3">
    <source>
        <dbReference type="ARBA" id="ARBA00022737"/>
    </source>
</evidence>
<evidence type="ECO:0000256" key="6">
    <source>
        <dbReference type="ARBA" id="ARBA00022840"/>
    </source>
</evidence>
<protein>
    <submittedName>
        <fullName evidence="12">Disease resistance protein rga2</fullName>
    </submittedName>
</protein>
<dbReference type="PANTHER" id="PTHR36766">
    <property type="entry name" value="PLANT BROAD-SPECTRUM MILDEW RESISTANCE PROTEIN RPW8"/>
    <property type="match status" value="1"/>
</dbReference>
<evidence type="ECO:0000259" key="9">
    <source>
        <dbReference type="Pfam" id="PF18052"/>
    </source>
</evidence>
<keyword evidence="3" id="KW-0677">Repeat</keyword>
<comment type="similarity">
    <text evidence="1">Belongs to the disease resistance NB-LRR family.</text>
</comment>
<dbReference type="FunFam" id="1.10.10.10:FF:000322">
    <property type="entry name" value="Probable disease resistance protein At1g63360"/>
    <property type="match status" value="1"/>
</dbReference>
<comment type="caution">
    <text evidence="12">The sequence shown here is derived from an EMBL/GenBank/DDBJ whole genome shotgun (WGS) entry which is preliminary data.</text>
</comment>
<gene>
    <name evidence="12" type="ORF">PHJA_001175000</name>
</gene>
<dbReference type="EMBL" id="BMAC01000215">
    <property type="protein sequence ID" value="GFP90311.1"/>
    <property type="molecule type" value="Genomic_DNA"/>
</dbReference>
<dbReference type="Proteomes" id="UP000653305">
    <property type="component" value="Unassembled WGS sequence"/>
</dbReference>
<dbReference type="SUPFAM" id="SSF52058">
    <property type="entry name" value="L domain-like"/>
    <property type="match status" value="2"/>
</dbReference>
<dbReference type="FunFam" id="3.40.50.300:FF:001091">
    <property type="entry name" value="Probable disease resistance protein At1g61300"/>
    <property type="match status" value="1"/>
</dbReference>
<keyword evidence="6" id="KW-0067">ATP-binding</keyword>
<dbReference type="GO" id="GO:0005524">
    <property type="term" value="F:ATP binding"/>
    <property type="evidence" value="ECO:0007669"/>
    <property type="project" value="UniProtKB-KW"/>
</dbReference>
<feature type="domain" description="Disease resistance N-terminal" evidence="9">
    <location>
        <begin position="1"/>
        <end position="52"/>
    </location>
</feature>
<dbReference type="Pfam" id="PF23559">
    <property type="entry name" value="WHD_DRP"/>
    <property type="match status" value="1"/>
</dbReference>
<evidence type="ECO:0000259" key="11">
    <source>
        <dbReference type="Pfam" id="PF23598"/>
    </source>
</evidence>
<dbReference type="InterPro" id="IPR002182">
    <property type="entry name" value="NB-ARC"/>
</dbReference>
<evidence type="ECO:0000256" key="4">
    <source>
        <dbReference type="ARBA" id="ARBA00022741"/>
    </source>
</evidence>
<accession>A0A830C7S7</accession>
<evidence type="ECO:0000256" key="7">
    <source>
        <dbReference type="SAM" id="Coils"/>
    </source>
</evidence>
<proteinExistence type="inferred from homology"/>
<evidence type="ECO:0000259" key="10">
    <source>
        <dbReference type="Pfam" id="PF23559"/>
    </source>
</evidence>
<dbReference type="AlphaFoldDB" id="A0A830C7S7"/>
<keyword evidence="13" id="KW-1185">Reference proteome</keyword>
<name>A0A830C7S7_9LAMI</name>
<evidence type="ECO:0000256" key="2">
    <source>
        <dbReference type="ARBA" id="ARBA00022614"/>
    </source>
</evidence>
<dbReference type="Gene3D" id="1.10.10.10">
    <property type="entry name" value="Winged helix-like DNA-binding domain superfamily/Winged helix DNA-binding domain"/>
    <property type="match status" value="1"/>
</dbReference>
<dbReference type="Pfam" id="PF23598">
    <property type="entry name" value="LRR_14"/>
    <property type="match status" value="1"/>
</dbReference>
<dbReference type="GO" id="GO:0051607">
    <property type="term" value="P:defense response to virus"/>
    <property type="evidence" value="ECO:0007669"/>
    <property type="project" value="UniProtKB-ARBA"/>
</dbReference>
<keyword evidence="5" id="KW-0611">Plant defense</keyword>
<evidence type="ECO:0000256" key="5">
    <source>
        <dbReference type="ARBA" id="ARBA00022821"/>
    </source>
</evidence>
<dbReference type="InterPro" id="IPR027417">
    <property type="entry name" value="P-loop_NTPase"/>
</dbReference>
<dbReference type="PRINTS" id="PR00364">
    <property type="entry name" value="DISEASERSIST"/>
</dbReference>
<dbReference type="Gene3D" id="3.80.10.10">
    <property type="entry name" value="Ribonuclease Inhibitor"/>
    <property type="match status" value="3"/>
</dbReference>
<organism evidence="12 13">
    <name type="scientific">Phtheirospermum japonicum</name>
    <dbReference type="NCBI Taxonomy" id="374723"/>
    <lineage>
        <taxon>Eukaryota</taxon>
        <taxon>Viridiplantae</taxon>
        <taxon>Streptophyta</taxon>
        <taxon>Embryophyta</taxon>
        <taxon>Tracheophyta</taxon>
        <taxon>Spermatophyta</taxon>
        <taxon>Magnoliopsida</taxon>
        <taxon>eudicotyledons</taxon>
        <taxon>Gunneridae</taxon>
        <taxon>Pentapetalae</taxon>
        <taxon>asterids</taxon>
        <taxon>lamiids</taxon>
        <taxon>Lamiales</taxon>
        <taxon>Orobanchaceae</taxon>
        <taxon>Orobanchaceae incertae sedis</taxon>
        <taxon>Phtheirospermum</taxon>
    </lineage>
</organism>
<evidence type="ECO:0000259" key="8">
    <source>
        <dbReference type="Pfam" id="PF00931"/>
    </source>
</evidence>
<dbReference type="OrthoDB" id="2973320at2759"/>
<dbReference type="Gene3D" id="3.40.50.300">
    <property type="entry name" value="P-loop containing nucleotide triphosphate hydrolases"/>
    <property type="match status" value="1"/>
</dbReference>
<feature type="domain" description="Disease resistance R13L4/SHOC-2-like LRR" evidence="11">
    <location>
        <begin position="488"/>
        <end position="717"/>
    </location>
</feature>
<dbReference type="Pfam" id="PF18052">
    <property type="entry name" value="Rx_N"/>
    <property type="match status" value="1"/>
</dbReference>
<dbReference type="GO" id="GO:0043531">
    <property type="term" value="F:ADP binding"/>
    <property type="evidence" value="ECO:0007669"/>
    <property type="project" value="InterPro"/>
</dbReference>
<feature type="domain" description="NB-ARC" evidence="8">
    <location>
        <begin position="125"/>
        <end position="303"/>
    </location>
</feature>
<sequence>MVNDFLYDAEKRQVTDSAVKRWLRELEALAFEADNVFDEIDYQLLSKKVGATRNKTNNNPIAYRLKLGRRIKGINERLTSINQKASVFGLQTRIASAQAPVSGSDASGSMETDSFTVDPIFLGRENDVSRIVEKLITTTQSLAEQVLSVLPIVGMGGLGKTTLAKKVFGDEQMISHFGDNLIWVYVSRNFDVRNILKNILTSLTKEKSELETREALLKKLQEQLRTKRYMLVLDDVWNVDKDMWDDFVNSLTGISSATGNCMIVTSRSEEVASIVETLPVHKLKGLSDDDCWSIITAKAFNRSRDISLEFETIGRNIAERCRGLPLAAKVVGGLLCKKSKDRWQEIEKNWLSDFGDDQDPISKILKLSFDNLPSPSLKKCFEYCSIFPKGYEIEKEQLIELWMAEGFLQTDNMETTGSKIFNLLLQNSLLQVVRSDDYGNVTHCSMHDLVHDLACSVVCENGLLQSRYIGWKPSGDGLLSIPKGQERHVRTLFFDGKVSDITFSDFKSLRTLTLVGGEDIDGLPTSIKELKHLRYLSILNTRIKYLSDSISELYHLQTLRAEMRYSCLKKLPDSLSCLISLRHLHISVSTALPPEIGKLTSLQTLPYFHVGREKGCGILELGSLKNLKGKLEIRNLEQVRDKNEAMRADLLGKPGIYELSLVWDKSREGDEANDESEGLKNLKEFLALERLELLDMPNLKEWDEVVVFPLLKYLKIKRCRQLMRAPSHFPCLQELEIDGMESGLPLENICGMKLTSLTCLKIKKIEGLECLPDGLFSNNYNLTKLEIEKCPKMTHLVPCLGGGGASSLLRELVIRECRSLRELPDDLHSLNSLETLTISWCPDLKSIPYPISSGGGGQRQRQQGFTSLRELSIWNCEGLTNLPIEMVESCAPSLESLRLYKLSSITNMGMVIGCLHRMTRLRVLRIYEVPKFKLSSKDIIGSLSTNNSLQYLEMSPSSSWNNNVSFNEAVDAMLPQFISLRSLTLVGMEHWDSLPDQLQHLTSLEFLELYGFGIEALPEWFGNLSSLKSLTLWNCKKLRHLSSKQAMQHLSKLKFFSIIECPLLILKEKKRSNNNNDDDDDDELPQIVDSEWPKISHIPEVEVDGDRISSLVNKRRIFEYFKS</sequence>
<dbReference type="InterPro" id="IPR032675">
    <property type="entry name" value="LRR_dom_sf"/>
</dbReference>
<dbReference type="InterPro" id="IPR036388">
    <property type="entry name" value="WH-like_DNA-bd_sf"/>
</dbReference>
<evidence type="ECO:0000256" key="1">
    <source>
        <dbReference type="ARBA" id="ARBA00008894"/>
    </source>
</evidence>
<dbReference type="InterPro" id="IPR041118">
    <property type="entry name" value="Rx_N"/>
</dbReference>
<dbReference type="InterPro" id="IPR058922">
    <property type="entry name" value="WHD_DRP"/>
</dbReference>
<evidence type="ECO:0000313" key="13">
    <source>
        <dbReference type="Proteomes" id="UP000653305"/>
    </source>
</evidence>
<dbReference type="Gene3D" id="1.20.5.4130">
    <property type="match status" value="1"/>
</dbReference>
<reference evidence="12" key="1">
    <citation type="submission" date="2020-07" db="EMBL/GenBank/DDBJ databases">
        <title>Ethylene signaling mediates host invasion by parasitic plants.</title>
        <authorList>
            <person name="Yoshida S."/>
        </authorList>
    </citation>
    <scope>NUCLEOTIDE SEQUENCE</scope>
    <source>
        <strain evidence="12">Okayama</strain>
    </source>
</reference>
<dbReference type="Pfam" id="PF00931">
    <property type="entry name" value="NB-ARC"/>
    <property type="match status" value="1"/>
</dbReference>
<dbReference type="InterPro" id="IPR042197">
    <property type="entry name" value="Apaf_helical"/>
</dbReference>
<dbReference type="SUPFAM" id="SSF52540">
    <property type="entry name" value="P-loop containing nucleoside triphosphate hydrolases"/>
    <property type="match status" value="1"/>
</dbReference>
<dbReference type="PANTHER" id="PTHR36766:SF70">
    <property type="entry name" value="DISEASE RESISTANCE PROTEIN RGA4"/>
    <property type="match status" value="1"/>
</dbReference>